<name>A0A0D2P367_HYPSF</name>
<dbReference type="GO" id="GO:0008270">
    <property type="term" value="F:zinc ion binding"/>
    <property type="evidence" value="ECO:0007669"/>
    <property type="project" value="UniProtKB-KW"/>
</dbReference>
<evidence type="ECO:0000256" key="1">
    <source>
        <dbReference type="ARBA" id="ARBA00022723"/>
    </source>
</evidence>
<dbReference type="STRING" id="945553.A0A0D2P367"/>
<evidence type="ECO:0000256" key="4">
    <source>
        <dbReference type="ARBA" id="ARBA00022853"/>
    </source>
</evidence>
<dbReference type="InterPro" id="IPR013083">
    <property type="entry name" value="Znf_RING/FYVE/PHD"/>
</dbReference>
<feature type="region of interest" description="Disordered" evidence="5">
    <location>
        <begin position="494"/>
        <end position="525"/>
    </location>
</feature>
<keyword evidence="1" id="KW-0479">Metal-binding</keyword>
<dbReference type="OrthoDB" id="79252at2759"/>
<evidence type="ECO:0000256" key="2">
    <source>
        <dbReference type="ARBA" id="ARBA00022771"/>
    </source>
</evidence>
<gene>
    <name evidence="8" type="ORF">HYPSUDRAFT_48709</name>
</gene>
<evidence type="ECO:0000313" key="9">
    <source>
        <dbReference type="Proteomes" id="UP000054270"/>
    </source>
</evidence>
<dbReference type="Pfam" id="PF20826">
    <property type="entry name" value="PHD_5"/>
    <property type="match status" value="1"/>
</dbReference>
<feature type="compositionally biased region" description="Low complexity" evidence="5">
    <location>
        <begin position="265"/>
        <end position="277"/>
    </location>
</feature>
<dbReference type="SMART" id="SM00249">
    <property type="entry name" value="PHD"/>
    <property type="match status" value="1"/>
</dbReference>
<evidence type="ECO:0000256" key="5">
    <source>
        <dbReference type="SAM" id="MobiDB-lite"/>
    </source>
</evidence>
<dbReference type="Gene3D" id="2.170.270.10">
    <property type="entry name" value="SET domain"/>
    <property type="match status" value="1"/>
</dbReference>
<dbReference type="Gene3D" id="3.30.40.10">
    <property type="entry name" value="Zinc/RING finger domain, C3HC4 (zinc finger)"/>
    <property type="match status" value="1"/>
</dbReference>
<keyword evidence="3" id="KW-0862">Zinc</keyword>
<accession>A0A0D2P367</accession>
<evidence type="ECO:0000313" key="8">
    <source>
        <dbReference type="EMBL" id="KJA15005.1"/>
    </source>
</evidence>
<evidence type="ECO:0000259" key="6">
    <source>
        <dbReference type="SMART" id="SM00249"/>
    </source>
</evidence>
<dbReference type="GO" id="GO:0034967">
    <property type="term" value="C:Set3 complex"/>
    <property type="evidence" value="ECO:0007669"/>
    <property type="project" value="TreeGrafter"/>
</dbReference>
<proteinExistence type="predicted"/>
<feature type="region of interest" description="Disordered" evidence="5">
    <location>
        <begin position="211"/>
        <end position="277"/>
    </location>
</feature>
<sequence>MNGGRAFYTPNSPHMTISHVAYASPAPATSSATLNSILTTTASPRAAAQQFQHTIHHQQQRRHQEPPMTVPAKRKIQEMSQSPQGTSYHLDEPLHTPLSGKGSHIGHNGLHTPPTAGATDVSTEAVDCICGFAIDDGFSIACDICSRWCHSACFGIDSGGLVPDSFVCWVCNPRSHHVKEMAIALQRSRLDAGLLGASGLGLGLGLGGLGDDGGKQRRRVSPGTDRKARRGSTTTIESGGPTKRRRRPSVVQHPVAMPPTPSIPSLPTLPTLTLPTNTVTAHPMAPSTSLTNGVAEEEHVDIDTEPWTATYVPITKDIIPDDETRSKLRRQARAWRGVTAVSSSPPPFASTEPVSLPKPPSTPPIAIRALPPTPSPLLPSTNPHCLPPSYATYTTRPLPSSSMLVPFHSLITPTASYLREPTNGYAGLGMPKPHVHLLGPPLGVALDARGVGSEGRFVRWGCRPNAVLRPVICREAKATQKGIRREEAIDIVDEDATEDEDTHAEHERRNRRKAEKARADDAEAEDDDTTLGFAVFALRDLKEGEEVVLGWEWDDGHAIHRLPALLKTPGMFP</sequence>
<keyword evidence="9" id="KW-1185">Reference proteome</keyword>
<dbReference type="Proteomes" id="UP000054270">
    <property type="component" value="Unassembled WGS sequence"/>
</dbReference>
<dbReference type="PANTHER" id="PTHR46462:SF3">
    <property type="entry name" value="UPSET, ISOFORM A"/>
    <property type="match status" value="1"/>
</dbReference>
<feature type="region of interest" description="Disordered" evidence="5">
    <location>
        <begin position="338"/>
        <end position="360"/>
    </location>
</feature>
<dbReference type="InterPro" id="IPR011011">
    <property type="entry name" value="Znf_FYVE_PHD"/>
</dbReference>
<keyword evidence="2" id="KW-0863">Zinc-finger</keyword>
<organism evidence="8 9">
    <name type="scientific">Hypholoma sublateritium (strain FD-334 SS-4)</name>
    <dbReference type="NCBI Taxonomy" id="945553"/>
    <lineage>
        <taxon>Eukaryota</taxon>
        <taxon>Fungi</taxon>
        <taxon>Dikarya</taxon>
        <taxon>Basidiomycota</taxon>
        <taxon>Agaricomycotina</taxon>
        <taxon>Agaricomycetes</taxon>
        <taxon>Agaricomycetidae</taxon>
        <taxon>Agaricales</taxon>
        <taxon>Agaricineae</taxon>
        <taxon>Strophariaceae</taxon>
        <taxon>Hypholoma</taxon>
    </lineage>
</organism>
<dbReference type="AlphaFoldDB" id="A0A0D2P367"/>
<feature type="domain" description="Zinc finger PHD-type" evidence="6">
    <location>
        <begin position="127"/>
        <end position="172"/>
    </location>
</feature>
<dbReference type="InterPro" id="IPR001214">
    <property type="entry name" value="SET_dom"/>
</dbReference>
<protein>
    <recommendedName>
        <fullName evidence="10">PHD-type domain-containing protein</fullName>
    </recommendedName>
</protein>
<evidence type="ECO:0008006" key="10">
    <source>
        <dbReference type="Google" id="ProtNLM"/>
    </source>
</evidence>
<dbReference type="InterPro" id="IPR046341">
    <property type="entry name" value="SET_dom_sf"/>
</dbReference>
<dbReference type="InterPro" id="IPR001965">
    <property type="entry name" value="Znf_PHD"/>
</dbReference>
<reference evidence="9" key="1">
    <citation type="submission" date="2014-04" db="EMBL/GenBank/DDBJ databases">
        <title>Evolutionary Origins and Diversification of the Mycorrhizal Mutualists.</title>
        <authorList>
            <consortium name="DOE Joint Genome Institute"/>
            <consortium name="Mycorrhizal Genomics Consortium"/>
            <person name="Kohler A."/>
            <person name="Kuo A."/>
            <person name="Nagy L.G."/>
            <person name="Floudas D."/>
            <person name="Copeland A."/>
            <person name="Barry K.W."/>
            <person name="Cichocki N."/>
            <person name="Veneault-Fourrey C."/>
            <person name="LaButti K."/>
            <person name="Lindquist E.A."/>
            <person name="Lipzen A."/>
            <person name="Lundell T."/>
            <person name="Morin E."/>
            <person name="Murat C."/>
            <person name="Riley R."/>
            <person name="Ohm R."/>
            <person name="Sun H."/>
            <person name="Tunlid A."/>
            <person name="Henrissat B."/>
            <person name="Grigoriev I.V."/>
            <person name="Hibbett D.S."/>
            <person name="Martin F."/>
        </authorList>
    </citation>
    <scope>NUCLEOTIDE SEQUENCE [LARGE SCALE GENOMIC DNA]</scope>
    <source>
        <strain evidence="9">FD-334 SS-4</strain>
    </source>
</reference>
<dbReference type="SUPFAM" id="SSF57903">
    <property type="entry name" value="FYVE/PHD zinc finger"/>
    <property type="match status" value="1"/>
</dbReference>
<evidence type="ECO:0000256" key="3">
    <source>
        <dbReference type="ARBA" id="ARBA00022833"/>
    </source>
</evidence>
<dbReference type="PANTHER" id="PTHR46462">
    <property type="entry name" value="UPSET, ISOFORM A"/>
    <property type="match status" value="1"/>
</dbReference>
<dbReference type="GO" id="GO:0006355">
    <property type="term" value="P:regulation of DNA-templated transcription"/>
    <property type="evidence" value="ECO:0007669"/>
    <property type="project" value="TreeGrafter"/>
</dbReference>
<keyword evidence="4" id="KW-0156">Chromatin regulator</keyword>
<feature type="domain" description="SET" evidence="7">
    <location>
        <begin position="382"/>
        <end position="558"/>
    </location>
</feature>
<dbReference type="GO" id="GO:0006325">
    <property type="term" value="P:chromatin organization"/>
    <property type="evidence" value="ECO:0007669"/>
    <property type="project" value="UniProtKB-KW"/>
</dbReference>
<evidence type="ECO:0000259" key="7">
    <source>
        <dbReference type="SMART" id="SM00317"/>
    </source>
</evidence>
<dbReference type="SMART" id="SM00317">
    <property type="entry name" value="SET"/>
    <property type="match status" value="1"/>
</dbReference>
<dbReference type="EMBL" id="KN817657">
    <property type="protein sequence ID" value="KJA15005.1"/>
    <property type="molecule type" value="Genomic_DNA"/>
</dbReference>
<dbReference type="GO" id="GO:0070210">
    <property type="term" value="C:Rpd3L-Expanded complex"/>
    <property type="evidence" value="ECO:0007669"/>
    <property type="project" value="TreeGrafter"/>
</dbReference>